<keyword evidence="3" id="KW-1185">Reference proteome</keyword>
<name>A0A6N9T3E7_9HYPH</name>
<dbReference type="GO" id="GO:0005886">
    <property type="term" value="C:plasma membrane"/>
    <property type="evidence" value="ECO:0007669"/>
    <property type="project" value="TreeGrafter"/>
</dbReference>
<comment type="caution">
    <text evidence="2">The sequence shown here is derived from an EMBL/GenBank/DDBJ whole genome shotgun (WGS) entry which is preliminary data.</text>
</comment>
<protein>
    <submittedName>
        <fullName evidence="2">AsmA family protein</fullName>
    </submittedName>
</protein>
<proteinExistence type="predicted"/>
<evidence type="ECO:0000313" key="2">
    <source>
        <dbReference type="EMBL" id="NDW05761.1"/>
    </source>
</evidence>
<dbReference type="PANTHER" id="PTHR30441:SF4">
    <property type="entry name" value="PROTEIN ASMA"/>
    <property type="match status" value="1"/>
</dbReference>
<feature type="compositionally biased region" description="Basic and acidic residues" evidence="1">
    <location>
        <begin position="1179"/>
        <end position="1222"/>
    </location>
</feature>
<dbReference type="InterPro" id="IPR052894">
    <property type="entry name" value="AsmA-related"/>
</dbReference>
<dbReference type="PIRSF" id="PIRSF034039">
    <property type="entry name" value="UCP034039"/>
    <property type="match status" value="1"/>
</dbReference>
<sequence>MLLAALVAPYFVDWTAYRADFEREASQILGRKVIVKGSASARLLPFPSVTFNDVEVEDEDGSSLMTVERFRMDAELAPYLSGEIYIYSMTLDRPRVRLPLRPDDTIGWVADDPKIPTGARVVLQNVAVNDGMVVIEDEARGRTKTLLDIDATLSAESLAGPVVGSGSFSVDGDVVTFDVSTGIPGEDGAMPVRLTASNRTLDAQIVLDGSASASGAVPQFAGSVSLIRPAPAPLDTADAASPFESLGAGDEDAAPADEKPAVAPLRVSGAITLTPEKAAVTDMRVEAGGGPQPYVLTGSGSLDYGDESRFDVALKGEQVNVDALGGNGAAGGAVPDWSLRGAEPPAEAPEQSLARRVEAMRAVLAEVPRPKIDGTVEISLPVVTAGDTTIRDVAVVARPRPAGWRLDSFVAEVPGRTRIEASGDLGIDRALTFEGDLLVASQQPSGFSDWLSGNVDPAVRALPRAGFSARTTLTASRQVFDALEIDVGGNPIKGRIAREEAEGATTLSADLTGGTVDLDAVLALSRLFTGREHSLAEADRFDLALKAGPITYAGASADAVDADLRFDGDSLAVDRLRIDGLAGARLTSSGSLTDLSGGDAKGKLDVSLESEEPQRFFAFLQRIFPGIPLIEVLAPRAAKLAPLKLSGEVEATEGQPGKKPTLLVRLDGTADGTNIDLESAVENGIYAAVESGRFGLDLRLENDRPTVLLGQLGIAAAEAAPPSPLEVELSVSAAETGPVVASATMRAPGSEVSLDGSVDVTPEGVNGVDLAFYVDSEDAGPWLRTLAIDLGQSFDAVPVQLNAGVIFGQGAWQIAGLNGKVAGVDVSGDLVEPAGKPLGGKLQLSELSLPWLANLVYGRSPLGASGEVSWSSDAFTPGLLPKLDVAVDLSAGRLELAGGLALSNVSTSLDLTPTSASLKNIRAEFNGAETAGSLVMRNADGLAGFSLAAYADGIDLSALAPAVSGGEGPARLDGEIRLDSSGQSYRALIAALSGAGELTLTNGRLPGVPEAIMQPLLAAADAPDFKPQAETAQTFRSLSQARSFDIPQATAEFAVTGGTLKLAPVELAGEDSRLTIDASLDLASLDLGGNLRLALDAGLDRVEGTEPLVTYSLEGSIAAPRLDLDAAALTNYLSVRALEREQARVEAMQESLEEKLRLRREARFYRWRKTVAENRAAEAEAHRKAAEEEEARAIQEEEARREAAEERAAREAAAKAAAETEAKPAAPARRQAAPKPKPPASAGTSNRDVPSALTFDRPLPNASNADKPDFQSLPGVTNPLDF</sequence>
<feature type="region of interest" description="Disordered" evidence="1">
    <location>
        <begin position="1179"/>
        <end position="1282"/>
    </location>
</feature>
<reference evidence="2 3" key="1">
    <citation type="submission" date="2020-01" db="EMBL/GenBank/DDBJ databases">
        <title>Jiella pacifica sp. nov.</title>
        <authorList>
            <person name="Xue Z."/>
            <person name="Zhu S."/>
            <person name="Chen J."/>
            <person name="Yang J."/>
        </authorList>
    </citation>
    <scope>NUCLEOTIDE SEQUENCE [LARGE SCALE GENOMIC DNA]</scope>
    <source>
        <strain evidence="2 3">40Bstr34</strain>
    </source>
</reference>
<feature type="compositionally biased region" description="Low complexity" evidence="1">
    <location>
        <begin position="1223"/>
        <end position="1234"/>
    </location>
</feature>
<evidence type="ECO:0000313" key="3">
    <source>
        <dbReference type="Proteomes" id="UP000469011"/>
    </source>
</evidence>
<gene>
    <name evidence="2" type="ORF">GTK09_15150</name>
</gene>
<dbReference type="InterPro" id="IPR017023">
    <property type="entry name" value="UCP034039"/>
</dbReference>
<dbReference type="PANTHER" id="PTHR30441">
    <property type="entry name" value="DUF748 DOMAIN-CONTAINING PROTEIN"/>
    <property type="match status" value="1"/>
</dbReference>
<dbReference type="GO" id="GO:0090313">
    <property type="term" value="P:regulation of protein targeting to membrane"/>
    <property type="evidence" value="ECO:0007669"/>
    <property type="project" value="TreeGrafter"/>
</dbReference>
<evidence type="ECO:0000256" key="1">
    <source>
        <dbReference type="SAM" id="MobiDB-lite"/>
    </source>
</evidence>
<organism evidence="2 3">
    <name type="scientific">Jiella pacifica</name>
    <dbReference type="NCBI Taxonomy" id="2696469"/>
    <lineage>
        <taxon>Bacteria</taxon>
        <taxon>Pseudomonadati</taxon>
        <taxon>Pseudomonadota</taxon>
        <taxon>Alphaproteobacteria</taxon>
        <taxon>Hyphomicrobiales</taxon>
        <taxon>Aurantimonadaceae</taxon>
        <taxon>Jiella</taxon>
    </lineage>
</organism>
<dbReference type="EMBL" id="JAAAMG010000012">
    <property type="protein sequence ID" value="NDW05761.1"/>
    <property type="molecule type" value="Genomic_DNA"/>
</dbReference>
<dbReference type="Proteomes" id="UP000469011">
    <property type="component" value="Unassembled WGS sequence"/>
</dbReference>
<feature type="region of interest" description="Disordered" evidence="1">
    <location>
        <begin position="235"/>
        <end position="256"/>
    </location>
</feature>
<accession>A0A6N9T3E7</accession>